<evidence type="ECO:0000313" key="1">
    <source>
        <dbReference type="EMBL" id="TDC22522.1"/>
    </source>
</evidence>
<dbReference type="PANTHER" id="PTHR43799:SF1">
    <property type="entry name" value="ASPARTATE AMINOTRANSFERASE"/>
    <property type="match status" value="1"/>
</dbReference>
<proteinExistence type="predicted"/>
<dbReference type="InterPro" id="IPR015421">
    <property type="entry name" value="PyrdxlP-dep_Trfase_major"/>
</dbReference>
<dbReference type="PANTHER" id="PTHR43799">
    <property type="entry name" value="AMINOTRANSFERASE, PUTATIVE-RELATED"/>
    <property type="match status" value="1"/>
</dbReference>
<dbReference type="InterPro" id="IPR015422">
    <property type="entry name" value="PyrdxlP-dep_Trfase_small"/>
</dbReference>
<dbReference type="OrthoDB" id="9802328at2"/>
<protein>
    <submittedName>
        <fullName evidence="1">Aminotransferase class I/II-fold pyridoxal phosphate-dependent enzyme</fullName>
    </submittedName>
</protein>
<keyword evidence="1" id="KW-0808">Transferase</keyword>
<dbReference type="InterPro" id="IPR015424">
    <property type="entry name" value="PyrdxlP-dep_Trfase"/>
</dbReference>
<dbReference type="EMBL" id="SMKA01000188">
    <property type="protein sequence ID" value="TDC22522.1"/>
    <property type="molecule type" value="Genomic_DNA"/>
</dbReference>
<accession>A0A4R4PKD0</accession>
<dbReference type="GO" id="GO:0004069">
    <property type="term" value="F:L-aspartate:2-oxoglutarate aminotransferase activity"/>
    <property type="evidence" value="ECO:0007669"/>
    <property type="project" value="InterPro"/>
</dbReference>
<dbReference type="Gene3D" id="3.90.1150.10">
    <property type="entry name" value="Aspartate Aminotransferase, domain 1"/>
    <property type="match status" value="1"/>
</dbReference>
<dbReference type="Pfam" id="PF12897">
    <property type="entry name" value="Asp_aminotransf"/>
    <property type="match status" value="1"/>
</dbReference>
<dbReference type="Gene3D" id="3.40.640.10">
    <property type="entry name" value="Type I PLP-dependent aspartate aminotransferase-like (Major domain)"/>
    <property type="match status" value="1"/>
</dbReference>
<dbReference type="AlphaFoldDB" id="A0A4R4PKD0"/>
<gene>
    <name evidence="1" type="ORF">E1261_30595</name>
</gene>
<comment type="caution">
    <text evidence="1">The sequence shown here is derived from an EMBL/GenBank/DDBJ whole genome shotgun (WGS) entry which is preliminary data.</text>
</comment>
<keyword evidence="2" id="KW-1185">Reference proteome</keyword>
<reference evidence="1 2" key="1">
    <citation type="submission" date="2019-03" db="EMBL/GenBank/DDBJ databases">
        <title>Draft genome sequences of novel Actinobacteria.</title>
        <authorList>
            <person name="Sahin N."/>
            <person name="Ay H."/>
            <person name="Saygin H."/>
        </authorList>
    </citation>
    <scope>NUCLEOTIDE SEQUENCE [LARGE SCALE GENOMIC DNA]</scope>
    <source>
        <strain evidence="1 2">JCM 30547</strain>
    </source>
</reference>
<dbReference type="Proteomes" id="UP000295075">
    <property type="component" value="Unassembled WGS sequence"/>
</dbReference>
<name>A0A4R4PKD0_9ACTN</name>
<dbReference type="SUPFAM" id="SSF53383">
    <property type="entry name" value="PLP-dependent transferases"/>
    <property type="match status" value="1"/>
</dbReference>
<evidence type="ECO:0000313" key="2">
    <source>
        <dbReference type="Proteomes" id="UP000295075"/>
    </source>
</evidence>
<organism evidence="1 2">
    <name type="scientific">Kribbella albertanoniae</name>
    <dbReference type="NCBI Taxonomy" id="1266829"/>
    <lineage>
        <taxon>Bacteria</taxon>
        <taxon>Bacillati</taxon>
        <taxon>Actinomycetota</taxon>
        <taxon>Actinomycetes</taxon>
        <taxon>Propionibacteriales</taxon>
        <taxon>Kribbellaceae</taxon>
        <taxon>Kribbella</taxon>
    </lineage>
</organism>
<dbReference type="CDD" id="cd00609">
    <property type="entry name" value="AAT_like"/>
    <property type="match status" value="1"/>
</dbReference>
<sequence>MGGSALTVEELTAQRDSAQAEYDALAAKGLKLDLTRGKPSPRQLDLADAILGALERPVAADGTDLRNYGGLNGLPELRAIFAADLQVPADQLLAAGNSSLELMHDAIVFALLGQVPGAERRWADEDEITFLCPVPGYDRHFGICERYGIKMVPVALTPDGPDMDEVERLVAGDASIKGIWCVPKYSNPDGTTYSAETVRRLAAMPTAAPDFRIFWDNAYAVHHLTDEHAELADVLALAAEHGNADRVFVFGSSSKITFAGAGVAFFGSSPANLKWWASHTVKRSIGPDKINQLRHVQFLRDADGLHEHMRQLAGLIRPKFEAVDKILTAELGDSGFASWNAPTGGYFITLRVPEGCAADVVAKAKAAGIALTPAGATHPYGDDPSDSIIRIAPTYPELDELETAVAGLTVCVRLSATEKLLA</sequence>
<dbReference type="InterPro" id="IPR024551">
    <property type="entry name" value="AspAT_Ic"/>
</dbReference>
<keyword evidence="1" id="KW-0032">Aminotransferase</keyword>